<dbReference type="HOGENOM" id="CLU_2376018_0_0_1"/>
<evidence type="ECO:0000256" key="1">
    <source>
        <dbReference type="SAM" id="MobiDB-lite"/>
    </source>
</evidence>
<accession>G7K3V8</accession>
<feature type="region of interest" description="Disordered" evidence="1">
    <location>
        <begin position="75"/>
        <end position="95"/>
    </location>
</feature>
<feature type="compositionally biased region" description="Acidic residues" evidence="1">
    <location>
        <begin position="77"/>
        <end position="95"/>
    </location>
</feature>
<evidence type="ECO:0000313" key="3">
    <source>
        <dbReference type="EnsemblPlants" id="AES94578"/>
    </source>
</evidence>
<dbReference type="EnsemblPlants" id="AES94578">
    <property type="protein sequence ID" value="AES94578"/>
    <property type="gene ID" value="MTR_5g016000"/>
</dbReference>
<sequence>MNDLVYVMPNMRLTRKETRKREPFEFVDIESDDEFLTSTAGLDHNDVGENVQLPIDVEVSARHVFGSNIEDPLSFGEEFDLDGDEDIDENDVMEL</sequence>
<dbReference type="EMBL" id="CM001221">
    <property type="protein sequence ID" value="AES94578.1"/>
    <property type="molecule type" value="Genomic_DNA"/>
</dbReference>
<dbReference type="Proteomes" id="UP000002051">
    <property type="component" value="Chromosome 5"/>
</dbReference>
<name>G7K3V8_MEDTR</name>
<organism evidence="2 4">
    <name type="scientific">Medicago truncatula</name>
    <name type="common">Barrel medic</name>
    <name type="synonym">Medicago tribuloides</name>
    <dbReference type="NCBI Taxonomy" id="3880"/>
    <lineage>
        <taxon>Eukaryota</taxon>
        <taxon>Viridiplantae</taxon>
        <taxon>Streptophyta</taxon>
        <taxon>Embryophyta</taxon>
        <taxon>Tracheophyta</taxon>
        <taxon>Spermatophyta</taxon>
        <taxon>Magnoliopsida</taxon>
        <taxon>eudicotyledons</taxon>
        <taxon>Gunneridae</taxon>
        <taxon>Pentapetalae</taxon>
        <taxon>rosids</taxon>
        <taxon>fabids</taxon>
        <taxon>Fabales</taxon>
        <taxon>Fabaceae</taxon>
        <taxon>Papilionoideae</taxon>
        <taxon>50 kb inversion clade</taxon>
        <taxon>NPAAA clade</taxon>
        <taxon>Hologalegina</taxon>
        <taxon>IRL clade</taxon>
        <taxon>Trifolieae</taxon>
        <taxon>Medicago</taxon>
    </lineage>
</organism>
<reference evidence="2 4" key="2">
    <citation type="journal article" date="2014" name="BMC Genomics">
        <title>An improved genome release (version Mt4.0) for the model legume Medicago truncatula.</title>
        <authorList>
            <person name="Tang H."/>
            <person name="Krishnakumar V."/>
            <person name="Bidwell S."/>
            <person name="Rosen B."/>
            <person name="Chan A."/>
            <person name="Zhou S."/>
            <person name="Gentzbittel L."/>
            <person name="Childs K.L."/>
            <person name="Yandell M."/>
            <person name="Gundlach H."/>
            <person name="Mayer K.F."/>
            <person name="Schwartz D.C."/>
            <person name="Town C.D."/>
        </authorList>
    </citation>
    <scope>GENOME REANNOTATION</scope>
    <source>
        <strain evidence="3 4">cv. Jemalong A17</strain>
    </source>
</reference>
<proteinExistence type="predicted"/>
<dbReference type="AlphaFoldDB" id="G7K3V8"/>
<reference evidence="2 4" key="1">
    <citation type="journal article" date="2011" name="Nature">
        <title>The Medicago genome provides insight into the evolution of rhizobial symbioses.</title>
        <authorList>
            <person name="Young N.D."/>
            <person name="Debelle F."/>
            <person name="Oldroyd G.E."/>
            <person name="Geurts R."/>
            <person name="Cannon S.B."/>
            <person name="Udvardi M.K."/>
            <person name="Benedito V.A."/>
            <person name="Mayer K.F."/>
            <person name="Gouzy J."/>
            <person name="Schoof H."/>
            <person name="Van de Peer Y."/>
            <person name="Proost S."/>
            <person name="Cook D.R."/>
            <person name="Meyers B.C."/>
            <person name="Spannagl M."/>
            <person name="Cheung F."/>
            <person name="De Mita S."/>
            <person name="Krishnakumar V."/>
            <person name="Gundlach H."/>
            <person name="Zhou S."/>
            <person name="Mudge J."/>
            <person name="Bharti A.K."/>
            <person name="Murray J.D."/>
            <person name="Naoumkina M.A."/>
            <person name="Rosen B."/>
            <person name="Silverstein K.A."/>
            <person name="Tang H."/>
            <person name="Rombauts S."/>
            <person name="Zhao P.X."/>
            <person name="Zhou P."/>
            <person name="Barbe V."/>
            <person name="Bardou P."/>
            <person name="Bechner M."/>
            <person name="Bellec A."/>
            <person name="Berger A."/>
            <person name="Berges H."/>
            <person name="Bidwell S."/>
            <person name="Bisseling T."/>
            <person name="Choisne N."/>
            <person name="Couloux A."/>
            <person name="Denny R."/>
            <person name="Deshpande S."/>
            <person name="Dai X."/>
            <person name="Doyle J.J."/>
            <person name="Dudez A.M."/>
            <person name="Farmer A.D."/>
            <person name="Fouteau S."/>
            <person name="Franken C."/>
            <person name="Gibelin C."/>
            <person name="Gish J."/>
            <person name="Goldstein S."/>
            <person name="Gonzalez A.J."/>
            <person name="Green P.J."/>
            <person name="Hallab A."/>
            <person name="Hartog M."/>
            <person name="Hua A."/>
            <person name="Humphray S.J."/>
            <person name="Jeong D.H."/>
            <person name="Jing Y."/>
            <person name="Jocker A."/>
            <person name="Kenton S.M."/>
            <person name="Kim D.J."/>
            <person name="Klee K."/>
            <person name="Lai H."/>
            <person name="Lang C."/>
            <person name="Lin S."/>
            <person name="Macmil S.L."/>
            <person name="Magdelenat G."/>
            <person name="Matthews L."/>
            <person name="McCorrison J."/>
            <person name="Monaghan E.L."/>
            <person name="Mun J.H."/>
            <person name="Najar F.Z."/>
            <person name="Nicholson C."/>
            <person name="Noirot C."/>
            <person name="O'Bleness M."/>
            <person name="Paule C.R."/>
            <person name="Poulain J."/>
            <person name="Prion F."/>
            <person name="Qin B."/>
            <person name="Qu C."/>
            <person name="Retzel E.F."/>
            <person name="Riddle C."/>
            <person name="Sallet E."/>
            <person name="Samain S."/>
            <person name="Samson N."/>
            <person name="Sanders I."/>
            <person name="Saurat O."/>
            <person name="Scarpelli C."/>
            <person name="Schiex T."/>
            <person name="Segurens B."/>
            <person name="Severin A.J."/>
            <person name="Sherrier D.J."/>
            <person name="Shi R."/>
            <person name="Sims S."/>
            <person name="Singer S.R."/>
            <person name="Sinharoy S."/>
            <person name="Sterck L."/>
            <person name="Viollet A."/>
            <person name="Wang B.B."/>
            <person name="Wang K."/>
            <person name="Wang M."/>
            <person name="Wang X."/>
            <person name="Warfsmann J."/>
            <person name="Weissenbach J."/>
            <person name="White D.D."/>
            <person name="White J.D."/>
            <person name="Wiley G.B."/>
            <person name="Wincker P."/>
            <person name="Xing Y."/>
            <person name="Yang L."/>
            <person name="Yao Z."/>
            <person name="Ying F."/>
            <person name="Zhai J."/>
            <person name="Zhou L."/>
            <person name="Zuber A."/>
            <person name="Denarie J."/>
            <person name="Dixon R.A."/>
            <person name="May G.D."/>
            <person name="Schwartz D.C."/>
            <person name="Rogers J."/>
            <person name="Quetier F."/>
            <person name="Town C.D."/>
            <person name="Roe B.A."/>
        </authorList>
    </citation>
    <scope>NUCLEOTIDE SEQUENCE [LARGE SCALE GENOMIC DNA]</scope>
    <source>
        <strain evidence="2">A17</strain>
        <strain evidence="3 4">cv. Jemalong A17</strain>
    </source>
</reference>
<evidence type="ECO:0000313" key="2">
    <source>
        <dbReference type="EMBL" id="AES94578.1"/>
    </source>
</evidence>
<dbReference type="PaxDb" id="3880-AES67355"/>
<reference evidence="3" key="3">
    <citation type="submission" date="2015-04" db="UniProtKB">
        <authorList>
            <consortium name="EnsemblPlants"/>
        </authorList>
    </citation>
    <scope>IDENTIFICATION</scope>
    <source>
        <strain evidence="3">cv. Jemalong A17</strain>
    </source>
</reference>
<protein>
    <submittedName>
        <fullName evidence="2 3">Uncharacterized protein</fullName>
    </submittedName>
</protein>
<gene>
    <name evidence="2" type="ordered locus">MTR_5g016000</name>
</gene>
<evidence type="ECO:0000313" key="4">
    <source>
        <dbReference type="Proteomes" id="UP000002051"/>
    </source>
</evidence>
<keyword evidence="4" id="KW-1185">Reference proteome</keyword>